<evidence type="ECO:0000313" key="3">
    <source>
        <dbReference type="Proteomes" id="UP000030764"/>
    </source>
</evidence>
<dbReference type="EMBL" id="KL363225">
    <property type="protein sequence ID" value="KFD52690.1"/>
    <property type="molecule type" value="Genomic_DNA"/>
</dbReference>
<dbReference type="EMBL" id="KL367475">
    <property type="protein sequence ID" value="KFD72820.1"/>
    <property type="molecule type" value="Genomic_DNA"/>
</dbReference>
<accession>A0A085NTM4</accession>
<gene>
    <name evidence="1" type="ORF">M513_06537</name>
    <name evidence="2" type="ORF">M514_06537</name>
</gene>
<evidence type="ECO:0000313" key="2">
    <source>
        <dbReference type="EMBL" id="KFD72820.1"/>
    </source>
</evidence>
<dbReference type="Proteomes" id="UP000030758">
    <property type="component" value="Unassembled WGS sequence"/>
</dbReference>
<sequence>MQVRQEEEAAIASVNGEIQHVVVEAIGTLPGTSCMISQETPKEPYCKGLLNSLGKAGQDSRRHSWKSSIIVISR</sequence>
<keyword evidence="3" id="KW-1185">Reference proteome</keyword>
<proteinExistence type="predicted"/>
<dbReference type="AlphaFoldDB" id="A0A085NTM4"/>
<reference evidence="2 3" key="1">
    <citation type="journal article" date="2014" name="Nat. Genet.">
        <title>Genome and transcriptome of the porcine whipworm Trichuris suis.</title>
        <authorList>
            <person name="Jex A.R."/>
            <person name="Nejsum P."/>
            <person name="Schwarz E.M."/>
            <person name="Hu L."/>
            <person name="Young N.D."/>
            <person name="Hall R.S."/>
            <person name="Korhonen P.K."/>
            <person name="Liao S."/>
            <person name="Thamsborg S."/>
            <person name="Xia J."/>
            <person name="Xu P."/>
            <person name="Wang S."/>
            <person name="Scheerlinck J.P."/>
            <person name="Hofmann A."/>
            <person name="Sternberg P.W."/>
            <person name="Wang J."/>
            <person name="Gasser R.B."/>
        </authorList>
    </citation>
    <scope>NUCLEOTIDE SEQUENCE [LARGE SCALE GENOMIC DNA]</scope>
    <source>
        <strain evidence="2">DCEP-RM93F</strain>
        <strain evidence="1">DCEP-RM93M</strain>
    </source>
</reference>
<name>A0A085NTM4_9BILA</name>
<protein>
    <submittedName>
        <fullName evidence="2">Uncharacterized protein</fullName>
    </submittedName>
</protein>
<evidence type="ECO:0000313" key="1">
    <source>
        <dbReference type="EMBL" id="KFD52690.1"/>
    </source>
</evidence>
<organism evidence="2">
    <name type="scientific">Trichuris suis</name>
    <name type="common">pig whipworm</name>
    <dbReference type="NCBI Taxonomy" id="68888"/>
    <lineage>
        <taxon>Eukaryota</taxon>
        <taxon>Metazoa</taxon>
        <taxon>Ecdysozoa</taxon>
        <taxon>Nematoda</taxon>
        <taxon>Enoplea</taxon>
        <taxon>Dorylaimia</taxon>
        <taxon>Trichinellida</taxon>
        <taxon>Trichuridae</taxon>
        <taxon>Trichuris</taxon>
    </lineage>
</organism>
<dbReference type="Proteomes" id="UP000030764">
    <property type="component" value="Unassembled WGS sequence"/>
</dbReference>